<reference evidence="1 2" key="1">
    <citation type="submission" date="2017-03" db="EMBL/GenBank/DDBJ databases">
        <title>WGS assembly of Porphyra umbilicalis.</title>
        <authorList>
            <person name="Brawley S.H."/>
            <person name="Blouin N.A."/>
            <person name="Ficko-Blean E."/>
            <person name="Wheeler G.L."/>
            <person name="Lohr M."/>
            <person name="Goodson H.V."/>
            <person name="Jenkins J.W."/>
            <person name="Blaby-Haas C.E."/>
            <person name="Helliwell K.E."/>
            <person name="Chan C."/>
            <person name="Marriage T."/>
            <person name="Bhattacharya D."/>
            <person name="Klein A.S."/>
            <person name="Badis Y."/>
            <person name="Brodie J."/>
            <person name="Cao Y."/>
            <person name="Collen J."/>
            <person name="Dittami S.M."/>
            <person name="Gachon C.M."/>
            <person name="Green B.R."/>
            <person name="Karpowicz S."/>
            <person name="Kim J.W."/>
            <person name="Kudahl U."/>
            <person name="Lin S."/>
            <person name="Michel G."/>
            <person name="Mittag M."/>
            <person name="Olson B.J."/>
            <person name="Pangilinan J."/>
            <person name="Peng Y."/>
            <person name="Qiu H."/>
            <person name="Shu S."/>
            <person name="Singer J.T."/>
            <person name="Smith A.G."/>
            <person name="Sprecher B.N."/>
            <person name="Wagner V."/>
            <person name="Wang W."/>
            <person name="Wang Z.-Y."/>
            <person name="Yan J."/>
            <person name="Yarish C."/>
            <person name="Zoeuner-Riek S."/>
            <person name="Zhuang Y."/>
            <person name="Zou Y."/>
            <person name="Lindquist E.A."/>
            <person name="Grimwood J."/>
            <person name="Barry K."/>
            <person name="Rokhsar D.S."/>
            <person name="Schmutz J."/>
            <person name="Stiller J.W."/>
            <person name="Grossman A.R."/>
            <person name="Prochnik S.E."/>
        </authorList>
    </citation>
    <scope>NUCLEOTIDE SEQUENCE [LARGE SCALE GENOMIC DNA]</scope>
    <source>
        <strain evidence="1">4086291</strain>
    </source>
</reference>
<proteinExistence type="predicted"/>
<gene>
    <name evidence="1" type="ORF">BU14_0125s0048</name>
</gene>
<accession>A0A1X6PBC8</accession>
<evidence type="ECO:0000313" key="1">
    <source>
        <dbReference type="EMBL" id="OSX78060.1"/>
    </source>
</evidence>
<dbReference type="AlphaFoldDB" id="A0A1X6PBC8"/>
<protein>
    <submittedName>
        <fullName evidence="1">Uncharacterized protein</fullName>
    </submittedName>
</protein>
<dbReference type="Proteomes" id="UP000218209">
    <property type="component" value="Unassembled WGS sequence"/>
</dbReference>
<keyword evidence="2" id="KW-1185">Reference proteome</keyword>
<name>A0A1X6PBC8_PORUM</name>
<evidence type="ECO:0000313" key="2">
    <source>
        <dbReference type="Proteomes" id="UP000218209"/>
    </source>
</evidence>
<sequence length="270" mass="29107">MATTECGEGVVNAIVEVWRCTKCGMRIIPDGRKRGVVFLSASLLYCEAFLFELALDLCRNGCSLSSSAYPREAYREMSASFSSPLSTLRLSSVTTLRSALVLYLSLVIDGLPATVTECLKCRRADGSYKTTGFEGLQVGYGIQHILPFFRTSVRVHAVARASLIAHVVTDEAICKALGRVLVSKAVPSLEANKAITTVAAMRGHVMAITLMVGYPVVDGHEVVLAGPEPHGKGVPRKRGWDPEVDGGVRQELLAFFSEVFDCGHVARSLA</sequence>
<dbReference type="EMBL" id="KV918822">
    <property type="protein sequence ID" value="OSX78060.1"/>
    <property type="molecule type" value="Genomic_DNA"/>
</dbReference>
<organism evidence="1 2">
    <name type="scientific">Porphyra umbilicalis</name>
    <name type="common">Purple laver</name>
    <name type="synonym">Red alga</name>
    <dbReference type="NCBI Taxonomy" id="2786"/>
    <lineage>
        <taxon>Eukaryota</taxon>
        <taxon>Rhodophyta</taxon>
        <taxon>Bangiophyceae</taxon>
        <taxon>Bangiales</taxon>
        <taxon>Bangiaceae</taxon>
        <taxon>Porphyra</taxon>
    </lineage>
</organism>